<gene>
    <name evidence="1" type="ORF">CE91St55_46950</name>
</gene>
<reference evidence="1" key="1">
    <citation type="submission" date="2022-01" db="EMBL/GenBank/DDBJ databases">
        <title>Novel bile acid biosynthetic pathways are enriched in the microbiome of centenarians.</title>
        <authorList>
            <person name="Sato Y."/>
            <person name="Atarashi K."/>
            <person name="Plichta R.D."/>
            <person name="Arai Y."/>
            <person name="Sasajima S."/>
            <person name="Kearney M.S."/>
            <person name="Suda W."/>
            <person name="Takeshita K."/>
            <person name="Sasaki T."/>
            <person name="Okamoto S."/>
            <person name="Skelly N.A."/>
            <person name="Okamura Y."/>
            <person name="Vlamakis H."/>
            <person name="Li Y."/>
            <person name="Tanoue T."/>
            <person name="Takei H."/>
            <person name="Nittono H."/>
            <person name="Narushima S."/>
            <person name="Irie J."/>
            <person name="Itoh H."/>
            <person name="Moriya K."/>
            <person name="Sugiura Y."/>
            <person name="Suematsu M."/>
            <person name="Moritoki N."/>
            <person name="Shibata S."/>
            <person name="Littman R.D."/>
            <person name="Fischbach A.M."/>
            <person name="Uwamino Y."/>
            <person name="Inoue T."/>
            <person name="Honda A."/>
            <person name="Hattori M."/>
            <person name="Murai T."/>
            <person name="Xavier J.R."/>
            <person name="Hirose N."/>
            <person name="Honda K."/>
        </authorList>
    </citation>
    <scope>NUCLEOTIDE SEQUENCE</scope>
    <source>
        <strain evidence="1">CE91-St55</strain>
    </source>
</reference>
<dbReference type="AlphaFoldDB" id="A0AA37JK76"/>
<protein>
    <submittedName>
        <fullName evidence="1">Uncharacterized protein</fullName>
    </submittedName>
</protein>
<evidence type="ECO:0000313" key="1">
    <source>
        <dbReference type="EMBL" id="GKH02714.1"/>
    </source>
</evidence>
<comment type="caution">
    <text evidence="1">The sequence shown here is derived from an EMBL/GenBank/DDBJ whole genome shotgun (WGS) entry which is preliminary data.</text>
</comment>
<dbReference type="EMBL" id="BQNJ01000002">
    <property type="protein sequence ID" value="GKH02714.1"/>
    <property type="molecule type" value="Genomic_DNA"/>
</dbReference>
<sequence length="42" mass="4865">MRTNKMKNSTELFSKYGISAEDILEKKEKTSFKHQNCIKSGI</sequence>
<name>A0AA37JK76_9FIRM</name>
<organism evidence="1 2">
    <name type="scientific">Hungatella hathewayi</name>
    <dbReference type="NCBI Taxonomy" id="154046"/>
    <lineage>
        <taxon>Bacteria</taxon>
        <taxon>Bacillati</taxon>
        <taxon>Bacillota</taxon>
        <taxon>Clostridia</taxon>
        <taxon>Lachnospirales</taxon>
        <taxon>Lachnospiraceae</taxon>
        <taxon>Hungatella</taxon>
    </lineage>
</organism>
<proteinExistence type="predicted"/>
<accession>A0AA37JK76</accession>
<dbReference type="Proteomes" id="UP001055091">
    <property type="component" value="Unassembled WGS sequence"/>
</dbReference>
<evidence type="ECO:0000313" key="2">
    <source>
        <dbReference type="Proteomes" id="UP001055091"/>
    </source>
</evidence>
<dbReference type="RefSeq" id="WP_279222292.1">
    <property type="nucleotide sequence ID" value="NZ_BQNJ01000002.1"/>
</dbReference>